<dbReference type="InterPro" id="IPR003661">
    <property type="entry name" value="HisK_dim/P_dom"/>
</dbReference>
<accession>D6SMC7</accession>
<dbReference type="GO" id="GO:0000155">
    <property type="term" value="F:phosphorelay sensor kinase activity"/>
    <property type="evidence" value="ECO:0007669"/>
    <property type="project" value="InterPro"/>
</dbReference>
<evidence type="ECO:0000256" key="1">
    <source>
        <dbReference type="ARBA" id="ARBA00000085"/>
    </source>
</evidence>
<dbReference type="PRINTS" id="PR00344">
    <property type="entry name" value="BCTRLSENSOR"/>
</dbReference>
<dbReference type="CDD" id="cd00075">
    <property type="entry name" value="HATPase"/>
    <property type="match status" value="1"/>
</dbReference>
<dbReference type="InterPro" id="IPR036890">
    <property type="entry name" value="HATPase_C_sf"/>
</dbReference>
<dbReference type="Pfam" id="PF00512">
    <property type="entry name" value="HisKA"/>
    <property type="match status" value="1"/>
</dbReference>
<keyword evidence="4" id="KW-0808">Transferase</keyword>
<dbReference type="InterPro" id="IPR003594">
    <property type="entry name" value="HATPase_dom"/>
</dbReference>
<dbReference type="eggNOG" id="COG2205">
    <property type="taxonomic scope" value="Bacteria"/>
</dbReference>
<dbReference type="CDD" id="cd00082">
    <property type="entry name" value="HisKA"/>
    <property type="match status" value="1"/>
</dbReference>
<dbReference type="RefSeq" id="WP_008868967.1">
    <property type="nucleotide sequence ID" value="NZ_ACJN02000001.1"/>
</dbReference>
<dbReference type="SMART" id="SM00388">
    <property type="entry name" value="HisKA"/>
    <property type="match status" value="1"/>
</dbReference>
<evidence type="ECO:0000256" key="5">
    <source>
        <dbReference type="ARBA" id="ARBA00022777"/>
    </source>
</evidence>
<proteinExistence type="predicted"/>
<dbReference type="InterPro" id="IPR004358">
    <property type="entry name" value="Sig_transdc_His_kin-like_C"/>
</dbReference>
<keyword evidence="8" id="KW-1185">Reference proteome</keyword>
<reference evidence="7" key="1">
    <citation type="submission" date="2010-05" db="EMBL/GenBank/DDBJ databases">
        <title>The draft genome of Desulfonatronospira thiodismutans ASO3-1.</title>
        <authorList>
            <consortium name="US DOE Joint Genome Institute (JGI-PGF)"/>
            <person name="Lucas S."/>
            <person name="Copeland A."/>
            <person name="Lapidus A."/>
            <person name="Cheng J.-F."/>
            <person name="Bruce D."/>
            <person name="Goodwin L."/>
            <person name="Pitluck S."/>
            <person name="Chertkov O."/>
            <person name="Brettin T."/>
            <person name="Detter J.C."/>
            <person name="Han C."/>
            <person name="Land M.L."/>
            <person name="Hauser L."/>
            <person name="Kyrpides N."/>
            <person name="Mikhailova N."/>
            <person name="Muyzer G."/>
            <person name="Woyke T."/>
        </authorList>
    </citation>
    <scope>NUCLEOTIDE SEQUENCE [LARGE SCALE GENOMIC DNA]</scope>
    <source>
        <strain evidence="7">ASO3-1</strain>
    </source>
</reference>
<evidence type="ECO:0000256" key="2">
    <source>
        <dbReference type="ARBA" id="ARBA00012438"/>
    </source>
</evidence>
<evidence type="ECO:0000256" key="3">
    <source>
        <dbReference type="ARBA" id="ARBA00022553"/>
    </source>
</evidence>
<comment type="catalytic activity">
    <reaction evidence="1">
        <text>ATP + protein L-histidine = ADP + protein N-phospho-L-histidine.</text>
        <dbReference type="EC" id="2.7.13.3"/>
    </reaction>
</comment>
<evidence type="ECO:0000313" key="8">
    <source>
        <dbReference type="Proteomes" id="UP000005496"/>
    </source>
</evidence>
<dbReference type="EMBL" id="ACJN02000001">
    <property type="protein sequence ID" value="EFI35838.1"/>
    <property type="molecule type" value="Genomic_DNA"/>
</dbReference>
<dbReference type="SUPFAM" id="SSF55874">
    <property type="entry name" value="ATPase domain of HSP90 chaperone/DNA topoisomerase II/histidine kinase"/>
    <property type="match status" value="1"/>
</dbReference>
<dbReference type="SMART" id="SM00387">
    <property type="entry name" value="HATPase_c"/>
    <property type="match status" value="1"/>
</dbReference>
<sequence>MLNQTGNFACPGQGNGSRFLFIRRGQETQKITTETDRLKARIEQRDRFFSILAHDLKAPLAGFLSFLRMMVEDIDSFTREELQVALKDMQECAENQYMLLENILQWSLMQRGELSFMPERILLSDLLKNNASLASGPARQKGIKVESRVVHEIEIVADKNMLQAVFRNLVFNALKFTPENGLIQMSCRQHNGVAEVVVRDNGIGMDQKTLSGLFRPEKKTRRNGTNGEKGTGLGMVLSREFVSMHKGRIWAESSPGQGSVFYVQLPVIFHETAG</sequence>
<dbReference type="EC" id="2.7.13.3" evidence="2"/>
<evidence type="ECO:0000256" key="4">
    <source>
        <dbReference type="ARBA" id="ARBA00022679"/>
    </source>
</evidence>
<gene>
    <name evidence="7" type="ORF">Dthio_PD3275</name>
</gene>
<evidence type="ECO:0000313" key="7">
    <source>
        <dbReference type="EMBL" id="EFI35838.1"/>
    </source>
</evidence>
<dbReference type="InterPro" id="IPR005467">
    <property type="entry name" value="His_kinase_dom"/>
</dbReference>
<evidence type="ECO:0000259" key="6">
    <source>
        <dbReference type="PROSITE" id="PS50109"/>
    </source>
</evidence>
<protein>
    <recommendedName>
        <fullName evidence="2">histidine kinase</fullName>
        <ecNumber evidence="2">2.7.13.3</ecNumber>
    </recommendedName>
</protein>
<dbReference type="PANTHER" id="PTHR43547">
    <property type="entry name" value="TWO-COMPONENT HISTIDINE KINASE"/>
    <property type="match status" value="1"/>
</dbReference>
<dbReference type="PANTHER" id="PTHR43547:SF2">
    <property type="entry name" value="HYBRID SIGNAL TRANSDUCTION HISTIDINE KINASE C"/>
    <property type="match status" value="1"/>
</dbReference>
<name>D6SMC7_9BACT</name>
<dbReference type="SUPFAM" id="SSF47384">
    <property type="entry name" value="Homodimeric domain of signal transducing histidine kinase"/>
    <property type="match status" value="1"/>
</dbReference>
<dbReference type="AlphaFoldDB" id="D6SMC7"/>
<dbReference type="FunFam" id="3.30.565.10:FF:000006">
    <property type="entry name" value="Sensor histidine kinase WalK"/>
    <property type="match status" value="1"/>
</dbReference>
<comment type="caution">
    <text evidence="7">The sequence shown here is derived from an EMBL/GenBank/DDBJ whole genome shotgun (WGS) entry which is preliminary data.</text>
</comment>
<dbReference type="InterPro" id="IPR036097">
    <property type="entry name" value="HisK_dim/P_sf"/>
</dbReference>
<keyword evidence="3" id="KW-0597">Phosphoprotein</keyword>
<dbReference type="Gene3D" id="1.10.287.130">
    <property type="match status" value="1"/>
</dbReference>
<dbReference type="PROSITE" id="PS50109">
    <property type="entry name" value="HIS_KIN"/>
    <property type="match status" value="1"/>
</dbReference>
<dbReference type="OrthoDB" id="9762798at2"/>
<dbReference type="Gene3D" id="3.30.565.10">
    <property type="entry name" value="Histidine kinase-like ATPase, C-terminal domain"/>
    <property type="match status" value="1"/>
</dbReference>
<dbReference type="Proteomes" id="UP000005496">
    <property type="component" value="Unassembled WGS sequence"/>
</dbReference>
<organism evidence="7 8">
    <name type="scientific">Desulfonatronospira thiodismutans ASO3-1</name>
    <dbReference type="NCBI Taxonomy" id="555779"/>
    <lineage>
        <taxon>Bacteria</taxon>
        <taxon>Pseudomonadati</taxon>
        <taxon>Thermodesulfobacteriota</taxon>
        <taxon>Desulfovibrionia</taxon>
        <taxon>Desulfovibrionales</taxon>
        <taxon>Desulfonatronovibrionaceae</taxon>
        <taxon>Desulfonatronospira</taxon>
    </lineage>
</organism>
<keyword evidence="5 7" id="KW-0418">Kinase</keyword>
<dbReference type="Pfam" id="PF02518">
    <property type="entry name" value="HATPase_c"/>
    <property type="match status" value="1"/>
</dbReference>
<feature type="domain" description="Histidine kinase" evidence="6">
    <location>
        <begin position="51"/>
        <end position="269"/>
    </location>
</feature>